<dbReference type="InterPro" id="IPR058031">
    <property type="entry name" value="AAA_lid_NorR"/>
</dbReference>
<evidence type="ECO:0000256" key="2">
    <source>
        <dbReference type="ARBA" id="ARBA00022840"/>
    </source>
</evidence>
<dbReference type="GO" id="GO:0043565">
    <property type="term" value="F:sequence-specific DNA binding"/>
    <property type="evidence" value="ECO:0007669"/>
    <property type="project" value="InterPro"/>
</dbReference>
<dbReference type="Gene3D" id="1.10.10.60">
    <property type="entry name" value="Homeodomain-like"/>
    <property type="match status" value="1"/>
</dbReference>
<dbReference type="GO" id="GO:0005524">
    <property type="term" value="F:ATP binding"/>
    <property type="evidence" value="ECO:0007669"/>
    <property type="project" value="InterPro"/>
</dbReference>
<dbReference type="Pfam" id="PF12833">
    <property type="entry name" value="HTH_18"/>
    <property type="match status" value="1"/>
</dbReference>
<dbReference type="Gene3D" id="1.10.8.60">
    <property type="match status" value="1"/>
</dbReference>
<dbReference type="Gene3D" id="3.40.50.300">
    <property type="entry name" value="P-loop containing nucleotide triphosphate hydrolases"/>
    <property type="match status" value="1"/>
</dbReference>
<dbReference type="PROSITE" id="PS00041">
    <property type="entry name" value="HTH_ARAC_FAMILY_1"/>
    <property type="match status" value="1"/>
</dbReference>
<keyword evidence="4" id="KW-0238">DNA-binding</keyword>
<dbReference type="Pfam" id="PF25601">
    <property type="entry name" value="AAA_lid_14"/>
    <property type="match status" value="1"/>
</dbReference>
<keyword evidence="9" id="KW-1185">Reference proteome</keyword>
<feature type="domain" description="HTH araC/xylS-type" evidence="6">
    <location>
        <begin position="434"/>
        <end position="533"/>
    </location>
</feature>
<dbReference type="RefSeq" id="WP_152840652.1">
    <property type="nucleotide sequence ID" value="NZ_WHUG01000013.1"/>
</dbReference>
<accession>A0A6A7N8L6</accession>
<keyword evidence="1" id="KW-0547">Nucleotide-binding</keyword>
<dbReference type="InterPro" id="IPR018060">
    <property type="entry name" value="HTH_AraC"/>
</dbReference>
<comment type="caution">
    <text evidence="8">The sequence shown here is derived from an EMBL/GenBank/DDBJ whole genome shotgun (WGS) entry which is preliminary data.</text>
</comment>
<proteinExistence type="predicted"/>
<dbReference type="PANTHER" id="PTHR43280:SF2">
    <property type="entry name" value="HTH-TYPE TRANSCRIPTIONAL REGULATOR EXSA"/>
    <property type="match status" value="1"/>
</dbReference>
<dbReference type="PANTHER" id="PTHR43280">
    <property type="entry name" value="ARAC-FAMILY TRANSCRIPTIONAL REGULATOR"/>
    <property type="match status" value="1"/>
</dbReference>
<protein>
    <submittedName>
        <fullName evidence="8">Helix-turn-helix domain-containing protein</fullName>
    </submittedName>
</protein>
<dbReference type="EMBL" id="WHUG01000013">
    <property type="protein sequence ID" value="MQA41406.1"/>
    <property type="molecule type" value="Genomic_DNA"/>
</dbReference>
<sequence>MGAQHGHHDALSVGGLGSPQQLSTPAYMYELDEIRLCLERSVCRTWWLTATLELTGRPALLVQGGAPGPADAGPRSASARSAKDTAIFAVNFLQRKLGILTLQLLPHFILEPQHRHTLSELASQCARIAQRLASQRWMVQRQLGAPCLIGSSKAMLTLDRSIEASCSDNRPILLLGTTGNEALQTALAIHLGSKAADHAFVKVDCEKTLESPKRWLARARGGTLFLCGVDGGTEADQEHLWRQLKQALGQAVPAVEPAAGVPAIEQDRGGCRLMIAQKSRKRPAGEGMCDWLYINLPSLSQRPDDLPLLTRAVLDYHGHDADDRATDALHHWCANYHWPGNASQLEWAVARLAVLTPNMRIGASDINQHAPRMLREGPLRPADDDDATDALADTPAADVPAPVGAAFLPGSAHWVRCVLEQDASVLARLPAGLNRALQYVGRRYHEPMTAEQLAQQCHVSASHLRFLFRDHLGISFKLLLQQLRIAHAKRLLLELPPRRVADVALSVGFNDFSYFHKCFREITGQTPGDCRRKHSLAIGTHFHDA</sequence>
<dbReference type="PROSITE" id="PS50045">
    <property type="entry name" value="SIGMA54_INTERACT_4"/>
    <property type="match status" value="1"/>
</dbReference>
<evidence type="ECO:0000259" key="7">
    <source>
        <dbReference type="PROSITE" id="PS50045"/>
    </source>
</evidence>
<evidence type="ECO:0000256" key="5">
    <source>
        <dbReference type="ARBA" id="ARBA00023163"/>
    </source>
</evidence>
<organism evidence="8 9">
    <name type="scientific">Rugamonas aquatica</name>
    <dbReference type="NCBI Taxonomy" id="2743357"/>
    <lineage>
        <taxon>Bacteria</taxon>
        <taxon>Pseudomonadati</taxon>
        <taxon>Pseudomonadota</taxon>
        <taxon>Betaproteobacteria</taxon>
        <taxon>Burkholderiales</taxon>
        <taxon>Oxalobacteraceae</taxon>
        <taxon>Telluria group</taxon>
        <taxon>Rugamonas</taxon>
    </lineage>
</organism>
<dbReference type="AlphaFoldDB" id="A0A6A7N8L6"/>
<evidence type="ECO:0000313" key="9">
    <source>
        <dbReference type="Proteomes" id="UP000440498"/>
    </source>
</evidence>
<dbReference type="SUPFAM" id="SSF46689">
    <property type="entry name" value="Homeodomain-like"/>
    <property type="match status" value="2"/>
</dbReference>
<evidence type="ECO:0000313" key="8">
    <source>
        <dbReference type="EMBL" id="MQA41406.1"/>
    </source>
</evidence>
<dbReference type="InterPro" id="IPR027417">
    <property type="entry name" value="P-loop_NTPase"/>
</dbReference>
<dbReference type="Proteomes" id="UP000440498">
    <property type="component" value="Unassembled WGS sequence"/>
</dbReference>
<dbReference type="InterPro" id="IPR009057">
    <property type="entry name" value="Homeodomain-like_sf"/>
</dbReference>
<evidence type="ECO:0000256" key="3">
    <source>
        <dbReference type="ARBA" id="ARBA00023015"/>
    </source>
</evidence>
<reference evidence="8 9" key="1">
    <citation type="submission" date="2019-10" db="EMBL/GenBank/DDBJ databases">
        <title>Two novel species isolated from a subtropical stream in China.</title>
        <authorList>
            <person name="Lu H."/>
        </authorList>
    </citation>
    <scope>NUCLEOTIDE SEQUENCE [LARGE SCALE GENOMIC DNA]</scope>
    <source>
        <strain evidence="8 9">FT29W</strain>
    </source>
</reference>
<evidence type="ECO:0000259" key="6">
    <source>
        <dbReference type="PROSITE" id="PS01124"/>
    </source>
</evidence>
<keyword evidence="3" id="KW-0805">Transcription regulation</keyword>
<gene>
    <name evidence="8" type="ORF">GEV02_24995</name>
</gene>
<feature type="domain" description="Sigma-54 factor interaction" evidence="7">
    <location>
        <begin position="148"/>
        <end position="354"/>
    </location>
</feature>
<evidence type="ECO:0000256" key="4">
    <source>
        <dbReference type="ARBA" id="ARBA00023125"/>
    </source>
</evidence>
<dbReference type="InterPro" id="IPR018062">
    <property type="entry name" value="HTH_AraC-typ_CS"/>
</dbReference>
<keyword evidence="2" id="KW-0067">ATP-binding</keyword>
<dbReference type="GO" id="GO:0003700">
    <property type="term" value="F:DNA-binding transcription factor activity"/>
    <property type="evidence" value="ECO:0007669"/>
    <property type="project" value="InterPro"/>
</dbReference>
<keyword evidence="5" id="KW-0804">Transcription</keyword>
<name>A0A6A7N8L6_9BURK</name>
<dbReference type="PROSITE" id="PS01124">
    <property type="entry name" value="HTH_ARAC_FAMILY_2"/>
    <property type="match status" value="1"/>
</dbReference>
<dbReference type="SMART" id="SM00342">
    <property type="entry name" value="HTH_ARAC"/>
    <property type="match status" value="1"/>
</dbReference>
<dbReference type="SUPFAM" id="SSF52540">
    <property type="entry name" value="P-loop containing nucleoside triphosphate hydrolases"/>
    <property type="match status" value="1"/>
</dbReference>
<evidence type="ECO:0000256" key="1">
    <source>
        <dbReference type="ARBA" id="ARBA00022741"/>
    </source>
</evidence>
<dbReference type="InterPro" id="IPR002078">
    <property type="entry name" value="Sigma_54_int"/>
</dbReference>